<feature type="transmembrane region" description="Helical" evidence="8">
    <location>
        <begin position="193"/>
        <end position="212"/>
    </location>
</feature>
<feature type="domain" description="Histidine kinase" evidence="9">
    <location>
        <begin position="283"/>
        <end position="499"/>
    </location>
</feature>
<reference evidence="10 11" key="1">
    <citation type="journal article" date="2014" name="Int. J. Syst. Evol. Microbiol.">
        <title>Complete genome sequence of Corynebacterium casei LMG S-19264T (=DSM 44701T), isolated from a smear-ripened cheese.</title>
        <authorList>
            <consortium name="US DOE Joint Genome Institute (JGI-PGF)"/>
            <person name="Walter F."/>
            <person name="Albersmeier A."/>
            <person name="Kalinowski J."/>
            <person name="Ruckert C."/>
        </authorList>
    </citation>
    <scope>NUCLEOTIDE SEQUENCE [LARGE SCALE GENOMIC DNA]</scope>
    <source>
        <strain evidence="10 11">CGMCC 1.9161</strain>
    </source>
</reference>
<organism evidence="10 11">
    <name type="scientific">Salinarimonas ramus</name>
    <dbReference type="NCBI Taxonomy" id="690164"/>
    <lineage>
        <taxon>Bacteria</taxon>
        <taxon>Pseudomonadati</taxon>
        <taxon>Pseudomonadota</taxon>
        <taxon>Alphaproteobacteria</taxon>
        <taxon>Hyphomicrobiales</taxon>
        <taxon>Salinarimonadaceae</taxon>
        <taxon>Salinarimonas</taxon>
    </lineage>
</organism>
<evidence type="ECO:0000256" key="3">
    <source>
        <dbReference type="ARBA" id="ARBA00022553"/>
    </source>
</evidence>
<dbReference type="SMART" id="SM00387">
    <property type="entry name" value="HATPase_c"/>
    <property type="match status" value="1"/>
</dbReference>
<dbReference type="InterPro" id="IPR050980">
    <property type="entry name" value="2C_sensor_his_kinase"/>
</dbReference>
<evidence type="ECO:0000256" key="8">
    <source>
        <dbReference type="SAM" id="Phobius"/>
    </source>
</evidence>
<feature type="coiled-coil region" evidence="7">
    <location>
        <begin position="250"/>
        <end position="277"/>
    </location>
</feature>
<proteinExistence type="predicted"/>
<dbReference type="Pfam" id="PF02518">
    <property type="entry name" value="HATPase_c"/>
    <property type="match status" value="1"/>
</dbReference>
<dbReference type="Gene3D" id="3.30.565.10">
    <property type="entry name" value="Histidine kinase-like ATPase, C-terminal domain"/>
    <property type="match status" value="1"/>
</dbReference>
<dbReference type="GO" id="GO:0004673">
    <property type="term" value="F:protein histidine kinase activity"/>
    <property type="evidence" value="ECO:0007669"/>
    <property type="project" value="UniProtKB-EC"/>
</dbReference>
<keyword evidence="8" id="KW-0472">Membrane</keyword>
<evidence type="ECO:0000256" key="4">
    <source>
        <dbReference type="ARBA" id="ARBA00022679"/>
    </source>
</evidence>
<keyword evidence="7" id="KW-0175">Coiled coil</keyword>
<evidence type="ECO:0000313" key="10">
    <source>
        <dbReference type="EMBL" id="GGK24031.1"/>
    </source>
</evidence>
<dbReference type="PROSITE" id="PS50109">
    <property type="entry name" value="HIS_KIN"/>
    <property type="match status" value="1"/>
</dbReference>
<dbReference type="InterPro" id="IPR005467">
    <property type="entry name" value="His_kinase_dom"/>
</dbReference>
<comment type="catalytic activity">
    <reaction evidence="1">
        <text>ATP + protein L-histidine = ADP + protein N-phospho-L-histidine.</text>
        <dbReference type="EC" id="2.7.13.3"/>
    </reaction>
</comment>
<dbReference type="InterPro" id="IPR036890">
    <property type="entry name" value="HATPase_C_sf"/>
</dbReference>
<dbReference type="AlphaFoldDB" id="A0A917Q528"/>
<keyword evidence="5" id="KW-0418">Kinase</keyword>
<evidence type="ECO:0000256" key="7">
    <source>
        <dbReference type="SAM" id="Coils"/>
    </source>
</evidence>
<protein>
    <recommendedName>
        <fullName evidence="2">histidine kinase</fullName>
        <ecNumber evidence="2">2.7.13.3</ecNumber>
    </recommendedName>
</protein>
<feature type="transmembrane region" description="Helical" evidence="8">
    <location>
        <begin position="40"/>
        <end position="61"/>
    </location>
</feature>
<dbReference type="PANTHER" id="PTHR44936">
    <property type="entry name" value="SENSOR PROTEIN CREC"/>
    <property type="match status" value="1"/>
</dbReference>
<name>A0A917Q528_9HYPH</name>
<dbReference type="Proteomes" id="UP000600449">
    <property type="component" value="Unassembled WGS sequence"/>
</dbReference>
<dbReference type="RefSeq" id="WP_188909875.1">
    <property type="nucleotide sequence ID" value="NZ_BMMF01000002.1"/>
</dbReference>
<dbReference type="InterPro" id="IPR004358">
    <property type="entry name" value="Sig_transdc_His_kin-like_C"/>
</dbReference>
<keyword evidence="11" id="KW-1185">Reference proteome</keyword>
<evidence type="ECO:0000313" key="11">
    <source>
        <dbReference type="Proteomes" id="UP000600449"/>
    </source>
</evidence>
<dbReference type="PRINTS" id="PR00344">
    <property type="entry name" value="BCTRLSENSOR"/>
</dbReference>
<keyword evidence="6" id="KW-0902">Two-component regulatory system</keyword>
<gene>
    <name evidence="10" type="ORF">GCM10011322_08340</name>
</gene>
<comment type="caution">
    <text evidence="10">The sequence shown here is derived from an EMBL/GenBank/DDBJ whole genome shotgun (WGS) entry which is preliminary data.</text>
</comment>
<dbReference type="GO" id="GO:0000160">
    <property type="term" value="P:phosphorelay signal transduction system"/>
    <property type="evidence" value="ECO:0007669"/>
    <property type="project" value="UniProtKB-KW"/>
</dbReference>
<dbReference type="EMBL" id="BMMF01000002">
    <property type="protein sequence ID" value="GGK24031.1"/>
    <property type="molecule type" value="Genomic_DNA"/>
</dbReference>
<sequence length="503" mass="53677">MEEAGIAERPREIAPQDAGAALSAAARAPRRLRIGLSGRLLFLTIAFVMVAEVLIYVPSVANFQRNWLSDRLAAAQIAALVLDAGDADMPQLQEKLLAGVGAELVAVRGGGTRRLLAVDVSMPPEVSRTVDLRSQGAFAAIGSAFDTLFGRAPGMLRVVGDGTGPDAEAIDFVEIVLDPAPLREALLAFSRNILVLSLIISGITAGLVYLALQALIVRPVRRLSANLAQFSQAPEDASRIIAPSRRTDEIGTAERALERTEKALAEELRSKRRLAELGLGVAKINHDLRNMLASAQLISDRLSDVEDPTVQRIAPRLIGTLQRAIDFSEATLAYGRAVEPTPSRQVLPLLDVLTDLHAVPGLAVPDAESVPEGAARLVLEIAPDVTIDADREQIARVFVNLARNAVQALARAPGAERILKIEAFRTGATCVVRVSDTGPGLPPKAVEHLFEAFKGATRASGTGLGLAICAEIVRLHGGRIVHEPEEPGACFRIEIPDRRRSEA</sequence>
<dbReference type="SUPFAM" id="SSF55874">
    <property type="entry name" value="ATPase domain of HSP90 chaperone/DNA topoisomerase II/histidine kinase"/>
    <property type="match status" value="1"/>
</dbReference>
<dbReference type="Gene3D" id="1.10.287.130">
    <property type="match status" value="1"/>
</dbReference>
<dbReference type="InterPro" id="IPR003594">
    <property type="entry name" value="HATPase_dom"/>
</dbReference>
<keyword evidence="8" id="KW-0812">Transmembrane</keyword>
<dbReference type="PANTHER" id="PTHR44936:SF9">
    <property type="entry name" value="SENSOR PROTEIN CREC"/>
    <property type="match status" value="1"/>
</dbReference>
<evidence type="ECO:0000259" key="9">
    <source>
        <dbReference type="PROSITE" id="PS50109"/>
    </source>
</evidence>
<evidence type="ECO:0000256" key="5">
    <source>
        <dbReference type="ARBA" id="ARBA00022777"/>
    </source>
</evidence>
<evidence type="ECO:0000256" key="6">
    <source>
        <dbReference type="ARBA" id="ARBA00023012"/>
    </source>
</evidence>
<dbReference type="EC" id="2.7.13.3" evidence="2"/>
<keyword evidence="4" id="KW-0808">Transferase</keyword>
<keyword evidence="8" id="KW-1133">Transmembrane helix</keyword>
<evidence type="ECO:0000256" key="1">
    <source>
        <dbReference type="ARBA" id="ARBA00000085"/>
    </source>
</evidence>
<keyword evidence="3" id="KW-0597">Phosphoprotein</keyword>
<evidence type="ECO:0000256" key="2">
    <source>
        <dbReference type="ARBA" id="ARBA00012438"/>
    </source>
</evidence>
<accession>A0A917Q528</accession>